<dbReference type="Proteomes" id="UP001143364">
    <property type="component" value="Unassembled WGS sequence"/>
</dbReference>
<organism evidence="6 7">
    <name type="scientific">Methylopila jiangsuensis</name>
    <dbReference type="NCBI Taxonomy" id="586230"/>
    <lineage>
        <taxon>Bacteria</taxon>
        <taxon>Pseudomonadati</taxon>
        <taxon>Pseudomonadota</taxon>
        <taxon>Alphaproteobacteria</taxon>
        <taxon>Hyphomicrobiales</taxon>
        <taxon>Methylopilaceae</taxon>
        <taxon>Methylopila</taxon>
    </lineage>
</organism>
<evidence type="ECO:0000256" key="4">
    <source>
        <dbReference type="SAM" id="MobiDB-lite"/>
    </source>
</evidence>
<accession>A0A9W6JHK6</accession>
<keyword evidence="3" id="KW-0029">Amino-acid transport</keyword>
<dbReference type="Pfam" id="PF13458">
    <property type="entry name" value="Peripla_BP_6"/>
    <property type="match status" value="1"/>
</dbReference>
<dbReference type="AlphaFoldDB" id="A0A9W6JHK6"/>
<feature type="domain" description="Leucine-binding protein" evidence="5">
    <location>
        <begin position="106"/>
        <end position="432"/>
    </location>
</feature>
<gene>
    <name evidence="6" type="ORF">GCM10008171_18200</name>
</gene>
<evidence type="ECO:0000256" key="1">
    <source>
        <dbReference type="ARBA" id="ARBA00010062"/>
    </source>
</evidence>
<dbReference type="SUPFAM" id="SSF53822">
    <property type="entry name" value="Periplasmic binding protein-like I"/>
    <property type="match status" value="1"/>
</dbReference>
<dbReference type="InterPro" id="IPR051010">
    <property type="entry name" value="BCAA_transport"/>
</dbReference>
<reference evidence="6" key="1">
    <citation type="journal article" date="2014" name="Int. J. Syst. Evol. Microbiol.">
        <title>Complete genome sequence of Corynebacterium casei LMG S-19264T (=DSM 44701T), isolated from a smear-ripened cheese.</title>
        <authorList>
            <consortium name="US DOE Joint Genome Institute (JGI-PGF)"/>
            <person name="Walter F."/>
            <person name="Albersmeier A."/>
            <person name="Kalinowski J."/>
            <person name="Ruckert C."/>
        </authorList>
    </citation>
    <scope>NUCLEOTIDE SEQUENCE</scope>
    <source>
        <strain evidence="6">VKM B-2555</strain>
    </source>
</reference>
<evidence type="ECO:0000313" key="6">
    <source>
        <dbReference type="EMBL" id="GLK76566.1"/>
    </source>
</evidence>
<dbReference type="Gene3D" id="3.40.50.2300">
    <property type="match status" value="2"/>
</dbReference>
<keyword evidence="7" id="KW-1185">Reference proteome</keyword>
<feature type="region of interest" description="Disordered" evidence="4">
    <location>
        <begin position="75"/>
        <end position="101"/>
    </location>
</feature>
<feature type="region of interest" description="Disordered" evidence="4">
    <location>
        <begin position="18"/>
        <end position="48"/>
    </location>
</feature>
<keyword evidence="3" id="KW-0813">Transport</keyword>
<reference evidence="6" key="2">
    <citation type="submission" date="2023-01" db="EMBL/GenBank/DDBJ databases">
        <authorList>
            <person name="Sun Q."/>
            <person name="Evtushenko L."/>
        </authorList>
    </citation>
    <scope>NUCLEOTIDE SEQUENCE</scope>
    <source>
        <strain evidence="6">VKM B-2555</strain>
    </source>
</reference>
<keyword evidence="2" id="KW-0732">Signal</keyword>
<protein>
    <submittedName>
        <fullName evidence="6">Penicillin-binding protein activator</fullName>
    </submittedName>
</protein>
<comment type="caution">
    <text evidence="6">The sequence shown here is derived from an EMBL/GenBank/DDBJ whole genome shotgun (WGS) entry which is preliminary data.</text>
</comment>
<dbReference type="GO" id="GO:0006865">
    <property type="term" value="P:amino acid transport"/>
    <property type="evidence" value="ECO:0007669"/>
    <property type="project" value="UniProtKB-KW"/>
</dbReference>
<evidence type="ECO:0000256" key="3">
    <source>
        <dbReference type="ARBA" id="ARBA00022970"/>
    </source>
</evidence>
<dbReference type="PANTHER" id="PTHR30483:SF6">
    <property type="entry name" value="PERIPLASMIC BINDING PROTEIN OF ABC TRANSPORTER FOR NATURAL AMINO ACIDS"/>
    <property type="match status" value="1"/>
</dbReference>
<evidence type="ECO:0000313" key="7">
    <source>
        <dbReference type="Proteomes" id="UP001143364"/>
    </source>
</evidence>
<proteinExistence type="inferred from homology"/>
<evidence type="ECO:0000256" key="2">
    <source>
        <dbReference type="ARBA" id="ARBA00022729"/>
    </source>
</evidence>
<dbReference type="PANTHER" id="PTHR30483">
    <property type="entry name" value="LEUCINE-SPECIFIC-BINDING PROTEIN"/>
    <property type="match status" value="1"/>
</dbReference>
<evidence type="ECO:0000259" key="5">
    <source>
        <dbReference type="Pfam" id="PF13458"/>
    </source>
</evidence>
<dbReference type="EMBL" id="BSFK01000009">
    <property type="protein sequence ID" value="GLK76566.1"/>
    <property type="molecule type" value="Genomic_DNA"/>
</dbReference>
<dbReference type="InterPro" id="IPR028081">
    <property type="entry name" value="Leu-bd"/>
</dbReference>
<comment type="similarity">
    <text evidence="1">Belongs to the leucine-binding protein family.</text>
</comment>
<name>A0A9W6JHK6_9HYPH</name>
<dbReference type="CDD" id="cd06339">
    <property type="entry name" value="PBP1_YraM_LppC_lipoprotein-like"/>
    <property type="match status" value="1"/>
</dbReference>
<dbReference type="InterPro" id="IPR028082">
    <property type="entry name" value="Peripla_BP_I"/>
</dbReference>
<sequence length="450" mass="45626">MGALVGYHEITVYRPRASAGSGRVDHRGNRRVGRGGVRPNDGGDDMTFDRRSLTRALLAAGAALALASCAGGSGENSGLDPLQGAPTPQVSSEPLPAPAPTVGQGSVKVALILPSSAKGNAGAAASALKNAAELALSEFDGPDIQLLVKDDGGSSSGARAAAQAAADEGAKLILGPLFAHSVQGAGQAARARGVPVVAFSTDANVAARGVYLLSFLPESDVQRVVSYAASQGKRSFAALIPETGYGAVAEAAFQQAVTRAGGRVIALERYGPDKAKMAGPVERVASALGQADALFIPDTAEAVPAVVGQLAANGVNLKRLKLLGTGLWDDPALTRDASLAGAWFAAPDDAGFRGFAQRYRAKYGSEPVRAASLAYDATALVAAIVKTQGESGLSDQTLANPSGFVGIDGAFRFRPDGPNERALAVYQIQTGGARIVSPAPRSFGATAQAD</sequence>